<evidence type="ECO:0000313" key="3">
    <source>
        <dbReference type="Proteomes" id="UP000598174"/>
    </source>
</evidence>
<keyword evidence="3" id="KW-1185">Reference proteome</keyword>
<reference evidence="2" key="1">
    <citation type="submission" date="2021-01" db="EMBL/GenBank/DDBJ databases">
        <title>Whole genome shotgun sequence of Actinoplanes ferrugineus NBRC 15555.</title>
        <authorList>
            <person name="Komaki H."/>
            <person name="Tamura T."/>
        </authorList>
    </citation>
    <scope>NUCLEOTIDE SEQUENCE</scope>
    <source>
        <strain evidence="2">NBRC 15555</strain>
    </source>
</reference>
<feature type="region of interest" description="Disordered" evidence="1">
    <location>
        <begin position="65"/>
        <end position="91"/>
    </location>
</feature>
<feature type="compositionally biased region" description="Basic residues" evidence="1">
    <location>
        <begin position="29"/>
        <end position="40"/>
    </location>
</feature>
<comment type="caution">
    <text evidence="2">The sequence shown here is derived from an EMBL/GenBank/DDBJ whole genome shotgun (WGS) entry which is preliminary data.</text>
</comment>
<gene>
    <name evidence="2" type="ORF">Afe05nite_59850</name>
</gene>
<evidence type="ECO:0000313" key="2">
    <source>
        <dbReference type="EMBL" id="GIE14145.1"/>
    </source>
</evidence>
<sequence>MPGMTGIELRDPLRQATARERTTTMHLATPRHRPDRHTRRLPSTAGGIDSTHEFWPIRPLANWTSGDHHRHGKTRAQPYPAGPVELGTRAR</sequence>
<dbReference type="EMBL" id="BOMM01000052">
    <property type="protein sequence ID" value="GIE14145.1"/>
    <property type="molecule type" value="Genomic_DNA"/>
</dbReference>
<proteinExistence type="predicted"/>
<dbReference type="Proteomes" id="UP000598174">
    <property type="component" value="Unassembled WGS sequence"/>
</dbReference>
<name>A0A919MIY3_9ACTN</name>
<dbReference type="AlphaFoldDB" id="A0A919MIY3"/>
<feature type="region of interest" description="Disordered" evidence="1">
    <location>
        <begin position="1"/>
        <end position="52"/>
    </location>
</feature>
<organism evidence="2 3">
    <name type="scientific">Paractinoplanes ferrugineus</name>
    <dbReference type="NCBI Taxonomy" id="113564"/>
    <lineage>
        <taxon>Bacteria</taxon>
        <taxon>Bacillati</taxon>
        <taxon>Actinomycetota</taxon>
        <taxon>Actinomycetes</taxon>
        <taxon>Micromonosporales</taxon>
        <taxon>Micromonosporaceae</taxon>
        <taxon>Paractinoplanes</taxon>
    </lineage>
</organism>
<accession>A0A919MIY3</accession>
<evidence type="ECO:0000256" key="1">
    <source>
        <dbReference type="SAM" id="MobiDB-lite"/>
    </source>
</evidence>
<feature type="compositionally biased region" description="Basic and acidic residues" evidence="1">
    <location>
        <begin position="8"/>
        <end position="23"/>
    </location>
</feature>
<protein>
    <submittedName>
        <fullName evidence="2">Uncharacterized protein</fullName>
    </submittedName>
</protein>